<keyword evidence="1" id="KW-0067">ATP-binding</keyword>
<evidence type="ECO:0000313" key="1">
    <source>
        <dbReference type="EMBL" id="AZT44359.1"/>
    </source>
</evidence>
<gene>
    <name evidence="1" type="ORF">EL007_24170</name>
</gene>
<sequence>MQNPLTAVLDIVESAIAHVSRYSLGKDFSTYCDLRTTIGLTDDDRIRRPELDAPYIFLTQNGDYASVFEVLGAYCPFNEQPPLTEADRQDESQFSAYIQHLHILLASEFKDLGHKLSFVFERDPKKAQEELKALIARQYRSTARIGIDLTDIIDEKVDRLTPFVARERNFMVVYTAKAALPGHERRDEEKRRDAALAQAPGARYGQNFALDQLEGLKIRHDAFVSQLETGFRPGDYGVQVRLMDAHEVGFHIKEEVERQSTSADYRPFLPGDMLWPHGVPKPDDNSCLLAPHLNYQLFNSELTTSGNMINIDDQWHASLAITLGPQKPETFSKLFAKINRKIPYRIRMDIMPGGMKALGKKRGALGFLALVPSLRPVYESVEWLAKQDEKDPVVMMTISAATWGKTKEETRRHLTMLQKGLQSWGVCEVTQTFGDPLRAWVSTMMGASCRSGTGLMYPPLSAALALLPLQRPATPWGDEANVVFQTEDGKPYPVQLASRLQTKHTDIVAGDSGTGKSVLLGILNEAIIAAGQNELSYLSMIDKGYTGQGLIRLLQDSLPPERRDEAVGLVLENSTRHCKNPFDVQLGMKSPLACETEYLLSLCESLCIDPETGTPPNSQECRQILSRAIDIAYRMRADNDATYYAASTIPAVHEALEKYGLLTRYDAAWWKSATWYEVRDMLFDAGDIALATQAHYQAMPELKDLQGYLNTEEITQTFGTITRNGSGDRLLDYISRCLNQAASDFKMLSGRTQLMLNPNTRVLAIDLNNVCGGKTRAGQLKTGIMYLFAGQLAAGHFELPQYADELLHALPAKYRTFHTERLTQLGQQIKTKVYDELHNAKDIPFIIEKLVTQDLENRKFGIRTVLSSQFLTHFPPSILRSANSLYLMQIAHSDLPLLTEHFGVPLHTAKRFMHVGTGPRPDGSGTNFLAVYRLTSGRIVQILKNTVGPRELWALNSTPADCALRNRLYDTLSGKTARDLLARHFPGGSAQKVIEKRQKEASESDHDNVIVRLADELVATLGYNL</sequence>
<proteinExistence type="predicted"/>
<dbReference type="AlphaFoldDB" id="A0A3Q9MVU0"/>
<dbReference type="GO" id="GO:0005524">
    <property type="term" value="F:ATP binding"/>
    <property type="evidence" value="ECO:0007669"/>
    <property type="project" value="UniProtKB-KW"/>
</dbReference>
<geneLocation type="plasmid" evidence="1">
    <name>pRSE40</name>
</geneLocation>
<protein>
    <submittedName>
        <fullName evidence="1">ATP-binding protein</fullName>
    </submittedName>
</protein>
<reference evidence="1" key="1">
    <citation type="submission" date="2018-12" db="EMBL/GenBank/DDBJ databases">
        <title>Complete genome sequences of twenty non-typhoidal Salmonella isolates from Rwanda.</title>
        <authorList>
            <person name="Byukusenge M."/>
            <person name="Li L."/>
            <person name="Subhashinie K."/>
            <person name="Nzayirambaho M."/>
            <person name="Kuchipudi S.V."/>
            <person name="Jayarao B.M."/>
        </authorList>
    </citation>
    <scope>NUCLEOTIDE SEQUENCE</scope>
    <source>
        <strain evidence="1">RSE40</strain>
        <plasmid evidence="1">pRSE40</plasmid>
    </source>
</reference>
<keyword evidence="1" id="KW-0547">Nucleotide-binding</keyword>
<dbReference type="SUPFAM" id="SSF52540">
    <property type="entry name" value="P-loop containing nucleoside triphosphate hydrolases"/>
    <property type="match status" value="1"/>
</dbReference>
<dbReference type="InterPro" id="IPR027417">
    <property type="entry name" value="P-loop_NTPase"/>
</dbReference>
<dbReference type="RefSeq" id="WP_168445600.1">
    <property type="nucleotide sequence ID" value="NZ_CP034699.1"/>
</dbReference>
<accession>A0A3Q9MVU0</accession>
<dbReference type="EMBL" id="CP034699">
    <property type="protein sequence ID" value="AZT44359.1"/>
    <property type="molecule type" value="Genomic_DNA"/>
</dbReference>
<organism evidence="1">
    <name type="scientific">Salmonella enterica subsp. enterica serovar Karamoja</name>
    <dbReference type="NCBI Taxonomy" id="2500153"/>
    <lineage>
        <taxon>Bacteria</taxon>
        <taxon>Pseudomonadati</taxon>
        <taxon>Pseudomonadota</taxon>
        <taxon>Gammaproteobacteria</taxon>
        <taxon>Enterobacterales</taxon>
        <taxon>Enterobacteriaceae</taxon>
        <taxon>Salmonella</taxon>
    </lineage>
</organism>
<keyword evidence="1" id="KW-0614">Plasmid</keyword>
<name>A0A3Q9MVU0_SALET</name>